<gene>
    <name evidence="2" type="ORF">TVD_03090</name>
</gene>
<feature type="chain" id="PRO_5002553656" evidence="1">
    <location>
        <begin position="26"/>
        <end position="180"/>
    </location>
</feature>
<accession>A0A0G3FZN6</accession>
<dbReference type="OrthoDB" id="7347781at2"/>
<name>A0A0G3FZN6_9GAMM</name>
<proteinExistence type="predicted"/>
<reference evidence="2 3" key="1">
    <citation type="submission" date="2015-04" db="EMBL/GenBank/DDBJ databases">
        <title>Complete Sequence for the Genome of the Thioalkalivibrio versutus D301.</title>
        <authorList>
            <person name="Mu T."/>
            <person name="Zhou J."/>
            <person name="Xu X."/>
        </authorList>
    </citation>
    <scope>NUCLEOTIDE SEQUENCE [LARGE SCALE GENOMIC DNA]</scope>
    <source>
        <strain evidence="2 3">D301</strain>
    </source>
</reference>
<dbReference type="SUPFAM" id="SSF56925">
    <property type="entry name" value="OMPA-like"/>
    <property type="match status" value="1"/>
</dbReference>
<sequence length="180" mass="19828">MQHKKTMSMLALGAFVLVPFAQASAVERGMEPSVALLGGVVSPDLSDASSDAAYGVEIGANCQLFQPATGVLRHHFSVSRYSDDPLKMTSAEINSHWMFEPNERLSLGFGPGIGYVRAELDDETNGLWAAQVGGSLKYQLDRQWFLGLEARYQFTENDRFDGRRADADNMRVMGKVGMQF</sequence>
<dbReference type="STRING" id="106634.TVD_03090"/>
<evidence type="ECO:0000313" key="3">
    <source>
        <dbReference type="Proteomes" id="UP000064201"/>
    </source>
</evidence>
<feature type="signal peptide" evidence="1">
    <location>
        <begin position="1"/>
        <end position="25"/>
    </location>
</feature>
<dbReference type="AlphaFoldDB" id="A0A0G3FZN6"/>
<evidence type="ECO:0000313" key="2">
    <source>
        <dbReference type="EMBL" id="AKJ94418.1"/>
    </source>
</evidence>
<dbReference type="RefSeq" id="WP_018167986.1">
    <property type="nucleotide sequence ID" value="NZ_CP011367.1"/>
</dbReference>
<keyword evidence="1" id="KW-0732">Signal</keyword>
<dbReference type="KEGG" id="tvr:TVD_03090"/>
<dbReference type="Proteomes" id="UP000064201">
    <property type="component" value="Chromosome"/>
</dbReference>
<evidence type="ECO:0000256" key="1">
    <source>
        <dbReference type="SAM" id="SignalP"/>
    </source>
</evidence>
<dbReference type="PATRIC" id="fig|106634.4.peg.631"/>
<dbReference type="Gene3D" id="2.40.160.20">
    <property type="match status" value="1"/>
</dbReference>
<dbReference type="InterPro" id="IPR011250">
    <property type="entry name" value="OMP/PagP_B-barrel"/>
</dbReference>
<protein>
    <submittedName>
        <fullName evidence="2">Uncharacterized protein</fullName>
    </submittedName>
</protein>
<keyword evidence="3" id="KW-1185">Reference proteome</keyword>
<organism evidence="2 3">
    <name type="scientific">Thioalkalivibrio versutus</name>
    <dbReference type="NCBI Taxonomy" id="106634"/>
    <lineage>
        <taxon>Bacteria</taxon>
        <taxon>Pseudomonadati</taxon>
        <taxon>Pseudomonadota</taxon>
        <taxon>Gammaproteobacteria</taxon>
        <taxon>Chromatiales</taxon>
        <taxon>Ectothiorhodospiraceae</taxon>
        <taxon>Thioalkalivibrio</taxon>
    </lineage>
</organism>
<dbReference type="EMBL" id="CP011367">
    <property type="protein sequence ID" value="AKJ94418.1"/>
    <property type="molecule type" value="Genomic_DNA"/>
</dbReference>